<comment type="similarity">
    <text evidence="2">Belongs to the ATG29 family.</text>
</comment>
<evidence type="ECO:0000313" key="10">
    <source>
        <dbReference type="Proteomes" id="UP001218188"/>
    </source>
</evidence>
<dbReference type="EMBL" id="JARJCM010000008">
    <property type="protein sequence ID" value="KAJ7043929.1"/>
    <property type="molecule type" value="Genomic_DNA"/>
</dbReference>
<proteinExistence type="inferred from homology"/>
<feature type="compositionally biased region" description="Polar residues" evidence="7">
    <location>
        <begin position="147"/>
        <end position="167"/>
    </location>
</feature>
<keyword evidence="5" id="KW-0653">Protein transport</keyword>
<feature type="compositionally biased region" description="Low complexity" evidence="7">
    <location>
        <begin position="351"/>
        <end position="360"/>
    </location>
</feature>
<comment type="caution">
    <text evidence="9">The sequence shown here is derived from an EMBL/GenBank/DDBJ whole genome shotgun (WGS) entry which is preliminary data.</text>
</comment>
<keyword evidence="4" id="KW-0813">Transport</keyword>
<name>A0AAD6XG29_9AGAR</name>
<evidence type="ECO:0000256" key="4">
    <source>
        <dbReference type="ARBA" id="ARBA00022448"/>
    </source>
</evidence>
<dbReference type="Pfam" id="PF18388">
    <property type="entry name" value="ATG29_N"/>
    <property type="match status" value="1"/>
</dbReference>
<feature type="compositionally biased region" description="Low complexity" evidence="7">
    <location>
        <begin position="301"/>
        <end position="326"/>
    </location>
</feature>
<evidence type="ECO:0000256" key="2">
    <source>
        <dbReference type="ARBA" id="ARBA00010082"/>
    </source>
</evidence>
<dbReference type="GO" id="GO:0000407">
    <property type="term" value="C:phagophore assembly site"/>
    <property type="evidence" value="ECO:0007669"/>
    <property type="project" value="UniProtKB-SubCell"/>
</dbReference>
<evidence type="ECO:0000259" key="8">
    <source>
        <dbReference type="Pfam" id="PF18388"/>
    </source>
</evidence>
<feature type="compositionally biased region" description="Polar residues" evidence="7">
    <location>
        <begin position="93"/>
        <end position="102"/>
    </location>
</feature>
<keyword evidence="6" id="KW-0072">Autophagy</keyword>
<dbReference type="GO" id="GO:0000045">
    <property type="term" value="P:autophagosome assembly"/>
    <property type="evidence" value="ECO:0007669"/>
    <property type="project" value="InterPro"/>
</dbReference>
<evidence type="ECO:0000256" key="6">
    <source>
        <dbReference type="ARBA" id="ARBA00023006"/>
    </source>
</evidence>
<dbReference type="Proteomes" id="UP001218188">
    <property type="component" value="Unassembled WGS sequence"/>
</dbReference>
<organism evidence="9 10">
    <name type="scientific">Mycena alexandri</name>
    <dbReference type="NCBI Taxonomy" id="1745969"/>
    <lineage>
        <taxon>Eukaryota</taxon>
        <taxon>Fungi</taxon>
        <taxon>Dikarya</taxon>
        <taxon>Basidiomycota</taxon>
        <taxon>Agaricomycotina</taxon>
        <taxon>Agaricomycetes</taxon>
        <taxon>Agaricomycetidae</taxon>
        <taxon>Agaricales</taxon>
        <taxon>Marasmiineae</taxon>
        <taxon>Mycenaceae</taxon>
        <taxon>Mycena</taxon>
    </lineage>
</organism>
<evidence type="ECO:0000256" key="7">
    <source>
        <dbReference type="SAM" id="MobiDB-lite"/>
    </source>
</evidence>
<gene>
    <name evidence="9" type="ORF">C8F04DRAFT_683729</name>
</gene>
<keyword evidence="10" id="KW-1185">Reference proteome</keyword>
<feature type="region of interest" description="Disordered" evidence="7">
    <location>
        <begin position="90"/>
        <end position="109"/>
    </location>
</feature>
<evidence type="ECO:0000313" key="9">
    <source>
        <dbReference type="EMBL" id="KAJ7043929.1"/>
    </source>
</evidence>
<dbReference type="PANTHER" id="PTHR40012">
    <property type="entry name" value="AUTOPHAGY-RELATED PROTEIN 29"/>
    <property type="match status" value="1"/>
</dbReference>
<dbReference type="InterPro" id="IPR039362">
    <property type="entry name" value="ATG29_sf"/>
</dbReference>
<accession>A0AAD6XG29</accession>
<dbReference type="InterPro" id="IPR040666">
    <property type="entry name" value="Atg29_N"/>
</dbReference>
<feature type="compositionally biased region" description="Low complexity" evidence="7">
    <location>
        <begin position="272"/>
        <end position="292"/>
    </location>
</feature>
<dbReference type="Gene3D" id="1.10.10.2570">
    <property type="match status" value="1"/>
</dbReference>
<evidence type="ECO:0000256" key="5">
    <source>
        <dbReference type="ARBA" id="ARBA00022927"/>
    </source>
</evidence>
<reference evidence="9" key="1">
    <citation type="submission" date="2023-03" db="EMBL/GenBank/DDBJ databases">
        <title>Massive genome expansion in bonnet fungi (Mycena s.s.) driven by repeated elements and novel gene families across ecological guilds.</title>
        <authorList>
            <consortium name="Lawrence Berkeley National Laboratory"/>
            <person name="Harder C.B."/>
            <person name="Miyauchi S."/>
            <person name="Viragh M."/>
            <person name="Kuo A."/>
            <person name="Thoen E."/>
            <person name="Andreopoulos B."/>
            <person name="Lu D."/>
            <person name="Skrede I."/>
            <person name="Drula E."/>
            <person name="Henrissat B."/>
            <person name="Morin E."/>
            <person name="Kohler A."/>
            <person name="Barry K."/>
            <person name="LaButti K."/>
            <person name="Morin E."/>
            <person name="Salamov A."/>
            <person name="Lipzen A."/>
            <person name="Mereny Z."/>
            <person name="Hegedus B."/>
            <person name="Baldrian P."/>
            <person name="Stursova M."/>
            <person name="Weitz H."/>
            <person name="Taylor A."/>
            <person name="Grigoriev I.V."/>
            <person name="Nagy L.G."/>
            <person name="Martin F."/>
            <person name="Kauserud H."/>
        </authorList>
    </citation>
    <scope>NUCLEOTIDE SEQUENCE</scope>
    <source>
        <strain evidence="9">CBHHK200</strain>
    </source>
</reference>
<dbReference type="GO" id="GO:0015031">
    <property type="term" value="P:protein transport"/>
    <property type="evidence" value="ECO:0007669"/>
    <property type="project" value="UniProtKB-KW"/>
</dbReference>
<dbReference type="InterPro" id="IPR039113">
    <property type="entry name" value="ATG29"/>
</dbReference>
<evidence type="ECO:0000256" key="3">
    <source>
        <dbReference type="ARBA" id="ARBA00013784"/>
    </source>
</evidence>
<evidence type="ECO:0000256" key="1">
    <source>
        <dbReference type="ARBA" id="ARBA00004329"/>
    </source>
</evidence>
<sequence length="401" mass="42809">MPASAPPNMRVVVRLPWNRPENPIPDPPRIEWNVEKADILWKVIERSRSTDNGGTDWKGLAAHLEVPLPYLLYRVHARFQEELRGLQDIPGVSSPSIPQSNKPFDDFPFNEKQTVASRAVSRLTGSGSMSPSGRLSTPLGVRARLSSLGNNSPRPTKKASSSSTLTVQGPKKTHQPLSPTSSASSEEGTDSEDEEAKKEEEADRDAEEQEALDRKLQELQQMVTNDALGLVSAASRPGASKGKAKESINRGRVGPPGAGISNMQGSFRRDSYSSPLSVSSASSRSAPGSIPDIPSPPPDSQPHSPISRHLSPSKSSSPPALSPRSALGQSHRRYGPLVERAVSEQGSNNGSEASSFSDISDTSLSASALESALLSNIRGNGSRFSAFARSRLVGRGGHYVA</sequence>
<protein>
    <recommendedName>
        <fullName evidence="3">Autophagy-related protein 29</fullName>
    </recommendedName>
</protein>
<dbReference type="AlphaFoldDB" id="A0AAD6XG29"/>
<dbReference type="PANTHER" id="PTHR40012:SF1">
    <property type="entry name" value="AUTOPHAGY-RELATED PROTEIN 29"/>
    <property type="match status" value="1"/>
</dbReference>
<comment type="subcellular location">
    <subcellularLocation>
        <location evidence="1">Preautophagosomal structure</location>
    </subcellularLocation>
</comment>
<feature type="region of interest" description="Disordered" evidence="7">
    <location>
        <begin position="144"/>
        <end position="360"/>
    </location>
</feature>
<feature type="domain" description="Atg29 N-terminal" evidence="8">
    <location>
        <begin position="10"/>
        <end position="66"/>
    </location>
</feature>